<proteinExistence type="predicted"/>
<dbReference type="GO" id="GO:0006541">
    <property type="term" value="P:glutamine metabolic process"/>
    <property type="evidence" value="ECO:0007669"/>
    <property type="project" value="TreeGrafter"/>
</dbReference>
<dbReference type="AlphaFoldDB" id="A0A1I9GDH9"/>
<dbReference type="GO" id="GO:0005737">
    <property type="term" value="C:cytoplasm"/>
    <property type="evidence" value="ECO:0007669"/>
    <property type="project" value="TreeGrafter"/>
</dbReference>
<feature type="transmembrane region" description="Helical" evidence="4">
    <location>
        <begin position="100"/>
        <end position="119"/>
    </location>
</feature>
<evidence type="ECO:0000256" key="4">
    <source>
        <dbReference type="SAM" id="Phobius"/>
    </source>
</evidence>
<feature type="transmembrane region" description="Helical" evidence="4">
    <location>
        <begin position="12"/>
        <end position="33"/>
    </location>
</feature>
<dbReference type="GO" id="GO:0005524">
    <property type="term" value="F:ATP binding"/>
    <property type="evidence" value="ECO:0007669"/>
    <property type="project" value="UniProtKB-KW"/>
</dbReference>
<accession>A0A1I9GDH9</accession>
<name>A0A1I9GDH9_BRUMA</name>
<gene>
    <name evidence="5" type="primary">Bm11043</name>
    <name evidence="5" type="ORF">BM_Bm11043</name>
</gene>
<dbReference type="SUPFAM" id="SSF56059">
    <property type="entry name" value="Glutathione synthetase ATP-binding domain-like"/>
    <property type="match status" value="1"/>
</dbReference>
<protein>
    <submittedName>
        <fullName evidence="5">Bm11043</fullName>
    </submittedName>
</protein>
<keyword evidence="3" id="KW-0067">ATP-binding</keyword>
<organism evidence="5">
    <name type="scientific">Brugia malayi</name>
    <name type="common">Filarial nematode worm</name>
    <dbReference type="NCBI Taxonomy" id="6279"/>
    <lineage>
        <taxon>Eukaryota</taxon>
        <taxon>Metazoa</taxon>
        <taxon>Ecdysozoa</taxon>
        <taxon>Nematoda</taxon>
        <taxon>Chromadorea</taxon>
        <taxon>Rhabditida</taxon>
        <taxon>Spirurina</taxon>
        <taxon>Spiruromorpha</taxon>
        <taxon>Filarioidea</taxon>
        <taxon>Onchocercidae</taxon>
        <taxon>Brugia</taxon>
    </lineage>
</organism>
<dbReference type="Gene3D" id="3.30.470.20">
    <property type="entry name" value="ATP-grasp fold, B domain"/>
    <property type="match status" value="1"/>
</dbReference>
<reference evidence="5" key="2">
    <citation type="submission" date="2012-12" db="EMBL/GenBank/DDBJ databases">
        <authorList>
            <consortium name="WormBase Consortium"/>
            <person name="Ghedin E."/>
            <person name="Paulini M."/>
        </authorList>
    </citation>
    <scope>NUCLEOTIDE SEQUENCE</scope>
    <source>
        <strain evidence="5">FR3</strain>
    </source>
</reference>
<sequence>MNIYEEKWNSYLVLGIVFLNNGFLGISSILLGVKRLIDTAGGERIINHHECVLNVPIFLFTAEFLTGWSLLMNSVERLFVVAFPIYYYTHNTRITHSVIAAHYGITATAVTTAVTASLIEPARRISNFCMLQFAYSPRFYEALLLLSSSASMTSVVLMIIVVVILRRNFGAQYLSSNSHNRNLSHFLKNQKRYTQTALISCCFTFFLVVVSAIIEHICEADPSATSHVIVMRDMKSLRVIDKARDCRPNPIGLAVSGSLCFLHCKMNPRFPARLSLASKETSYPIAKVATKLVVGYLLDEIRNNCVPTTPAAFKPVVDYVVIRILRFEFEKFNETDCELSASMKSVREVKKERHTFVFKSVFMSKSAC</sequence>
<evidence type="ECO:0000256" key="2">
    <source>
        <dbReference type="ARBA" id="ARBA00022741"/>
    </source>
</evidence>
<feature type="transmembrane region" description="Helical" evidence="4">
    <location>
        <begin position="196"/>
        <end position="214"/>
    </location>
</feature>
<keyword evidence="4" id="KW-1133">Transmembrane helix</keyword>
<dbReference type="PANTHER" id="PTHR11405">
    <property type="entry name" value="CARBAMOYLTRANSFERASE FAMILY MEMBER"/>
    <property type="match status" value="1"/>
</dbReference>
<dbReference type="PANTHER" id="PTHR11405:SF53">
    <property type="entry name" value="CARBAMOYL-PHOSPHATE SYNTHASE [AMMONIA], MITOCHONDRIAL"/>
    <property type="match status" value="1"/>
</dbReference>
<evidence type="ECO:0000313" key="5">
    <source>
        <dbReference type="EMBL" id="CRZ26073.1"/>
    </source>
</evidence>
<keyword evidence="4" id="KW-0472">Membrane</keyword>
<keyword evidence="1" id="KW-0436">Ligase</keyword>
<evidence type="ECO:0000256" key="1">
    <source>
        <dbReference type="ARBA" id="ARBA00022598"/>
    </source>
</evidence>
<dbReference type="GO" id="GO:0004088">
    <property type="term" value="F:carbamoyl-phosphate synthase (glutamine-hydrolyzing) activity"/>
    <property type="evidence" value="ECO:0007669"/>
    <property type="project" value="TreeGrafter"/>
</dbReference>
<reference evidence="5" key="1">
    <citation type="journal article" date="2007" name="Science">
        <title>Draft genome of the filarial nematode parasite Brugia malayi.</title>
        <authorList>
            <person name="Ghedin E."/>
            <person name="Wang S."/>
            <person name="Spiro D."/>
            <person name="Caler E."/>
            <person name="Zhao Q."/>
            <person name="Crabtree J."/>
            <person name="Allen J.E."/>
            <person name="Delcher A.L."/>
            <person name="Guiliano D.B."/>
            <person name="Miranda-Saavedra D."/>
            <person name="Angiuoli S.V."/>
            <person name="Creasy T."/>
            <person name="Amedeo P."/>
            <person name="Haas B."/>
            <person name="El-Sayed N.M."/>
            <person name="Wortman J.R."/>
            <person name="Feldblyum T."/>
            <person name="Tallon L."/>
            <person name="Schatz M."/>
            <person name="Shumway M."/>
            <person name="Koo H."/>
            <person name="Salzberg S.L."/>
            <person name="Schobel S."/>
            <person name="Pertea M."/>
            <person name="Pop M."/>
            <person name="White O."/>
            <person name="Barton G.J."/>
            <person name="Carlow C.K."/>
            <person name="Crawford M.J."/>
            <person name="Daub J."/>
            <person name="Dimmic M.W."/>
            <person name="Estes C.F."/>
            <person name="Foster J.M."/>
            <person name="Ganatra M."/>
            <person name="Gregory W.F."/>
            <person name="Johnson N.M."/>
            <person name="Jin J."/>
            <person name="Komuniecki R."/>
            <person name="Korf I."/>
            <person name="Kumar S."/>
            <person name="Laney S."/>
            <person name="Li B.W."/>
            <person name="Li W."/>
            <person name="Lindblom T.H."/>
            <person name="Lustigman S."/>
            <person name="Ma D."/>
            <person name="Maina C.V."/>
            <person name="Martin D.M."/>
            <person name="McCarter J.P."/>
            <person name="McReynolds L."/>
            <person name="Mitreva M."/>
            <person name="Nutman T.B."/>
            <person name="Parkinson J."/>
            <person name="Peregrin-Alvarez J.M."/>
            <person name="Poole C."/>
            <person name="Ren Q."/>
            <person name="Saunders L."/>
            <person name="Sluder A.E."/>
            <person name="Smith K."/>
            <person name="Stanke M."/>
            <person name="Unnasch T.R."/>
            <person name="Ware J."/>
            <person name="Wei A.D."/>
            <person name="Weil G."/>
            <person name="Williams D.J."/>
            <person name="Zhang Y."/>
            <person name="Williams S.A."/>
            <person name="Fraser-Liggett C."/>
            <person name="Slatko B."/>
            <person name="Blaxter M.L."/>
            <person name="Scott A.L."/>
        </authorList>
    </citation>
    <scope>NUCLEOTIDE SEQUENCE</scope>
    <source>
        <strain evidence="5">FR3</strain>
    </source>
</reference>
<dbReference type="EMBL" id="LN857017">
    <property type="protein sequence ID" value="CRZ26073.1"/>
    <property type="molecule type" value="Genomic_DNA"/>
</dbReference>
<feature type="transmembrane region" description="Helical" evidence="4">
    <location>
        <begin position="139"/>
        <end position="165"/>
    </location>
</feature>
<keyword evidence="2" id="KW-0547">Nucleotide-binding</keyword>
<evidence type="ECO:0000256" key="3">
    <source>
        <dbReference type="ARBA" id="ARBA00022840"/>
    </source>
</evidence>
<keyword evidence="4" id="KW-0812">Transmembrane</keyword>